<dbReference type="Pfam" id="PF03477">
    <property type="entry name" value="ATP-cone"/>
    <property type="match status" value="1"/>
</dbReference>
<dbReference type="GO" id="GO:0005524">
    <property type="term" value="F:ATP binding"/>
    <property type="evidence" value="ECO:0007669"/>
    <property type="project" value="UniProtKB-UniRule"/>
</dbReference>
<protein>
    <recommendedName>
        <fullName evidence="4">ATP-cone domain-containing protein</fullName>
    </recommendedName>
</protein>
<keyword evidence="6" id="KW-1185">Reference proteome</keyword>
<evidence type="ECO:0000256" key="3">
    <source>
        <dbReference type="PROSITE-ProRule" id="PRU00492"/>
    </source>
</evidence>
<dbReference type="Proteomes" id="UP000646946">
    <property type="component" value="Unassembled WGS sequence"/>
</dbReference>
<gene>
    <name evidence="5" type="ORF">H1016_00320</name>
</gene>
<accession>A0A832V2T9</accession>
<dbReference type="EMBL" id="DVAB01000004">
    <property type="protein sequence ID" value="HIJ99966.1"/>
    <property type="molecule type" value="Genomic_DNA"/>
</dbReference>
<keyword evidence="1 3" id="KW-0547">Nucleotide-binding</keyword>
<evidence type="ECO:0000256" key="2">
    <source>
        <dbReference type="ARBA" id="ARBA00022840"/>
    </source>
</evidence>
<keyword evidence="2 3" id="KW-0067">ATP-binding</keyword>
<evidence type="ECO:0000256" key="1">
    <source>
        <dbReference type="ARBA" id="ARBA00022741"/>
    </source>
</evidence>
<reference evidence="5 6" key="1">
    <citation type="journal article" name="Nat. Commun.">
        <title>Undinarchaeota illuminate DPANN phylogeny and the impact of gene transfer on archaeal evolution.</title>
        <authorList>
            <person name="Dombrowski N."/>
            <person name="Williams T.A."/>
            <person name="Sun J."/>
            <person name="Woodcroft B.J."/>
            <person name="Lee J.H."/>
            <person name="Minh B.Q."/>
            <person name="Rinke C."/>
            <person name="Spang A."/>
        </authorList>
    </citation>
    <scope>NUCLEOTIDE SEQUENCE [LARGE SCALE GENOMIC DNA]</scope>
    <source>
        <strain evidence="5">MAG_bin1129</strain>
    </source>
</reference>
<sequence length="77" mass="8654">MNVLKRDRSTEAFSSSKLIRGCKRAGCTSTVAKIVAARVRKRAYNRISTSKIRKLAIATIRMYDSRSAKAFAGHKRH</sequence>
<evidence type="ECO:0000313" key="5">
    <source>
        <dbReference type="EMBL" id="HIJ99966.1"/>
    </source>
</evidence>
<evidence type="ECO:0000259" key="4">
    <source>
        <dbReference type="PROSITE" id="PS51161"/>
    </source>
</evidence>
<proteinExistence type="predicted"/>
<evidence type="ECO:0000313" key="6">
    <source>
        <dbReference type="Proteomes" id="UP000646946"/>
    </source>
</evidence>
<comment type="caution">
    <text evidence="5">The sequence shown here is derived from an EMBL/GenBank/DDBJ whole genome shotgun (WGS) entry which is preliminary data.</text>
</comment>
<name>A0A832V2T9_9ARCH</name>
<dbReference type="PROSITE" id="PS51161">
    <property type="entry name" value="ATP_CONE"/>
    <property type="match status" value="1"/>
</dbReference>
<organism evidence="5 6">
    <name type="scientific">Candidatus Naiadarchaeum limnaeum</name>
    <dbReference type="NCBI Taxonomy" id="2756139"/>
    <lineage>
        <taxon>Archaea</taxon>
        <taxon>Candidatus Undinarchaeota</taxon>
        <taxon>Candidatus Undinarchaeia</taxon>
        <taxon>Candidatus Naiadarchaeales</taxon>
        <taxon>Candidatus Naiadarchaeaceae</taxon>
        <taxon>Candidatus Naiadarchaeum</taxon>
    </lineage>
</organism>
<dbReference type="InterPro" id="IPR005144">
    <property type="entry name" value="ATP-cone_dom"/>
</dbReference>
<dbReference type="AlphaFoldDB" id="A0A832V2T9"/>
<feature type="domain" description="ATP-cone" evidence="4">
    <location>
        <begin position="1"/>
        <end position="77"/>
    </location>
</feature>